<dbReference type="Proteomes" id="UP000436825">
    <property type="component" value="Unassembled WGS sequence"/>
</dbReference>
<reference evidence="2 6" key="2">
    <citation type="submission" date="2020-02" db="EMBL/GenBank/DDBJ databases">
        <title>Whole-genome sequencing and comparative analysis of the genomes of Bacteroides thetaiotaomicron and Escherichia coli isolated from a healthy resident in Vietnam.</title>
        <authorList>
            <person name="Mohsin M."/>
            <person name="Tanaka K."/>
            <person name="Kawahara R."/>
            <person name="Kondo S."/>
            <person name="Noguchi H."/>
            <person name="Motooka D."/>
            <person name="Nakamura S."/>
            <person name="Khong D.T."/>
            <person name="Nguyen T.N."/>
            <person name="Tran H.T."/>
            <person name="Yamamoto Y."/>
        </authorList>
    </citation>
    <scope>NUCLEOTIDE SEQUENCE [LARGE SCALE GENOMIC DNA]</scope>
    <source>
        <strain evidence="2 6">F9-2</strain>
    </source>
</reference>
<dbReference type="Proteomes" id="UP000500882">
    <property type="component" value="Chromosome"/>
</dbReference>
<dbReference type="Gene3D" id="2.60.40.10">
    <property type="entry name" value="Immunoglobulins"/>
    <property type="match status" value="1"/>
</dbReference>
<dbReference type="AlphaFoldDB" id="A0A679HIS9"/>
<evidence type="ECO:0000313" key="6">
    <source>
        <dbReference type="Proteomes" id="UP000500882"/>
    </source>
</evidence>
<sequence length="611" mass="67269">MKKNILIIGLTGILGTFVALSSCGPDYETEFNVLTLTIPSESQAAVVFPLSGGEHEIEVETNVALDNWTVSSNAEWCKLQKQEGKVTVSADQNEGYKQRIAEVTIAYGHQSYSISVKQFGLEPVIDIPGLTDDGMKAVDAKATSLSIQVNTNLNLDVITVPDTCNWVRFNEPKELKAKKGQKAVKAEDIVKKNLVFSLDQNTDTIVRYCTITLQSSQNYNCVGTFIIKQQPRGYIVDIDDAHKVFEVKAMGETITIPFKVNGPAGAEYEYVIDENAQTWIKPATAPLTRGALRDASESFIIEPNTAVVEQPREGTITFTSKDPVDPNSFTVTVKQAGFVPVPPVNVVNATATPGAGHITLQWEAPEDVDYSKVKITYYDKVTKENKEIEIDGFKTTSAIIDDTYQCAGEYSFTFKTYGPTGMETESPVIITGTSGEASELERVILTVDMLSANATQDGDGGGLPALIDGKGETYYHSRWQDPVVSEAHYVQIKLNKPLQGLRFEYDARQTGINNGGDVTIATIYGSTNGEYFESMGTEEFNLPTSNGGHATAKNNVNGKQAYNYIRFTPTGRRNQATLDYTNANKAWWNMAEMYLYRVRHDEAWAKEQLGI</sequence>
<evidence type="ECO:0000313" key="4">
    <source>
        <dbReference type="EMBL" id="UYU73142.1"/>
    </source>
</evidence>
<dbReference type="InterPro" id="IPR008979">
    <property type="entry name" value="Galactose-bd-like_sf"/>
</dbReference>
<dbReference type="Pfam" id="PF13004">
    <property type="entry name" value="BACON"/>
    <property type="match status" value="2"/>
</dbReference>
<dbReference type="Pfam" id="PF00754">
    <property type="entry name" value="F5_F8_type_C"/>
    <property type="match status" value="1"/>
</dbReference>
<dbReference type="Proteomes" id="UP001156216">
    <property type="component" value="Chromosome"/>
</dbReference>
<accession>A0A679HIS9</accession>
<protein>
    <submittedName>
        <fullName evidence="2">Chitobiase</fullName>
    </submittedName>
    <submittedName>
        <fullName evidence="4">Discoidin domain-containing protein</fullName>
    </submittedName>
</protein>
<evidence type="ECO:0000313" key="2">
    <source>
        <dbReference type="EMBL" id="BCA48818.1"/>
    </source>
</evidence>
<gene>
    <name evidence="2" type="ORF">BatF92_07600</name>
    <name evidence="3" type="ORF">GAN75_05765</name>
    <name evidence="4" type="ORF">KQP59_08560</name>
</gene>
<dbReference type="EMBL" id="WCRW01000003">
    <property type="protein sequence ID" value="KAB4457701.1"/>
    <property type="molecule type" value="Genomic_DNA"/>
</dbReference>
<evidence type="ECO:0000259" key="1">
    <source>
        <dbReference type="PROSITE" id="PS50853"/>
    </source>
</evidence>
<dbReference type="SUPFAM" id="SSF49785">
    <property type="entry name" value="Galactose-binding domain-like"/>
    <property type="match status" value="1"/>
</dbReference>
<dbReference type="RefSeq" id="WP_008759947.1">
    <property type="nucleotide sequence ID" value="NZ_AP022660.1"/>
</dbReference>
<organism evidence="2 6">
    <name type="scientific">Bacteroides thetaiotaomicron</name>
    <dbReference type="NCBI Taxonomy" id="818"/>
    <lineage>
        <taxon>Bacteria</taxon>
        <taxon>Pseudomonadati</taxon>
        <taxon>Bacteroidota</taxon>
        <taxon>Bacteroidia</taxon>
        <taxon>Bacteroidales</taxon>
        <taxon>Bacteroidaceae</taxon>
        <taxon>Bacteroides</taxon>
    </lineage>
</organism>
<dbReference type="PROSITE" id="PS50853">
    <property type="entry name" value="FN3"/>
    <property type="match status" value="1"/>
</dbReference>
<dbReference type="CDD" id="cd14948">
    <property type="entry name" value="BACON"/>
    <property type="match status" value="1"/>
</dbReference>
<dbReference type="EMBL" id="AP022660">
    <property type="protein sequence ID" value="BCA48818.1"/>
    <property type="molecule type" value="Genomic_DNA"/>
</dbReference>
<reference evidence="3 5" key="1">
    <citation type="journal article" date="2019" name="Nat. Med.">
        <title>A library of human gut bacterial isolates paired with longitudinal multiomics data enables mechanistic microbiome research.</title>
        <authorList>
            <person name="Poyet M."/>
            <person name="Groussin M."/>
            <person name="Gibbons S.M."/>
            <person name="Avila-Pacheco J."/>
            <person name="Jiang X."/>
            <person name="Kearney S.M."/>
            <person name="Perrotta A.R."/>
            <person name="Berdy B."/>
            <person name="Zhao S."/>
            <person name="Lieberman T.D."/>
            <person name="Swanson P.K."/>
            <person name="Smith M."/>
            <person name="Roesemann S."/>
            <person name="Alexander J.E."/>
            <person name="Rich S.A."/>
            <person name="Livny J."/>
            <person name="Vlamakis H."/>
            <person name="Clish C."/>
            <person name="Bullock K."/>
            <person name="Deik A."/>
            <person name="Scott J."/>
            <person name="Pierce K.A."/>
            <person name="Xavier R.J."/>
            <person name="Alm E.J."/>
        </authorList>
    </citation>
    <scope>NUCLEOTIDE SEQUENCE [LARGE SCALE GENOMIC DNA]</scope>
    <source>
        <strain evidence="3 5">BIOML-A160</strain>
    </source>
</reference>
<dbReference type="InterPro" id="IPR013783">
    <property type="entry name" value="Ig-like_fold"/>
</dbReference>
<dbReference type="InterPro" id="IPR003961">
    <property type="entry name" value="FN3_dom"/>
</dbReference>
<reference evidence="4" key="3">
    <citation type="submission" date="2021-06" db="EMBL/GenBank/DDBJ databases">
        <title>Interrogation of the integrated mobile genetic elements in gut-associated Bacteroides with a consensus prediction approach.</title>
        <authorList>
            <person name="Campbell D.E."/>
            <person name="Leigh J.R."/>
            <person name="Kim T."/>
            <person name="England W."/>
            <person name="Whitaker R.J."/>
            <person name="Degnan P.H."/>
        </authorList>
    </citation>
    <scope>NUCLEOTIDE SEQUENCE</scope>
    <source>
        <strain evidence="4">VPI-BTDOT2</strain>
    </source>
</reference>
<proteinExistence type="predicted"/>
<dbReference type="Gene3D" id="2.60.120.260">
    <property type="entry name" value="Galactose-binding domain-like"/>
    <property type="match status" value="1"/>
</dbReference>
<feature type="domain" description="Fibronectin type-III" evidence="1">
    <location>
        <begin position="342"/>
        <end position="437"/>
    </location>
</feature>
<evidence type="ECO:0000313" key="3">
    <source>
        <dbReference type="EMBL" id="KAB4457701.1"/>
    </source>
</evidence>
<dbReference type="InterPro" id="IPR024361">
    <property type="entry name" value="BACON"/>
</dbReference>
<name>A0A679HIS9_BACT4</name>
<dbReference type="PROSITE" id="PS51257">
    <property type="entry name" value="PROKAR_LIPOPROTEIN"/>
    <property type="match status" value="1"/>
</dbReference>
<evidence type="ECO:0000313" key="5">
    <source>
        <dbReference type="Proteomes" id="UP000436825"/>
    </source>
</evidence>
<dbReference type="InterPro" id="IPR000421">
    <property type="entry name" value="FA58C"/>
</dbReference>
<dbReference type="EMBL" id="CP083681">
    <property type="protein sequence ID" value="UYU73142.1"/>
    <property type="molecule type" value="Genomic_DNA"/>
</dbReference>